<evidence type="ECO:0000256" key="1">
    <source>
        <dbReference type="ARBA" id="ARBA00003046"/>
    </source>
</evidence>
<dbReference type="SUPFAM" id="SSF46988">
    <property type="entry name" value="Tubulin chaperone cofactor A"/>
    <property type="match status" value="1"/>
</dbReference>
<proteinExistence type="inferred from homology"/>
<evidence type="ECO:0000256" key="3">
    <source>
        <dbReference type="ARBA" id="ARBA00015002"/>
    </source>
</evidence>
<comment type="similarity">
    <text evidence="2 6">Belongs to the TBCA family.</text>
</comment>
<comment type="subcellular location">
    <subcellularLocation>
        <location evidence="6">Cytoplasm</location>
        <location evidence="6">Cytoskeleton</location>
    </subcellularLocation>
</comment>
<reference evidence="7" key="1">
    <citation type="journal article" date="2014" name="Nat. Genet.">
        <title>Genome and transcriptome of the porcine whipworm Trichuris suis.</title>
        <authorList>
            <person name="Jex A.R."/>
            <person name="Nejsum P."/>
            <person name="Schwarz E.M."/>
            <person name="Hu L."/>
            <person name="Young N.D."/>
            <person name="Hall R.S."/>
            <person name="Korhonen P.K."/>
            <person name="Liao S."/>
            <person name="Thamsborg S."/>
            <person name="Xia J."/>
            <person name="Xu P."/>
            <person name="Wang S."/>
            <person name="Scheerlinck J.P."/>
            <person name="Hofmann A."/>
            <person name="Sternberg P.W."/>
            <person name="Wang J."/>
            <person name="Gasser R.B."/>
        </authorList>
    </citation>
    <scope>NUCLEOTIDE SEQUENCE [LARGE SCALE GENOMIC DNA]</scope>
    <source>
        <strain evidence="7">DCEP-RM93F</strain>
    </source>
</reference>
<comment type="function">
    <text evidence="1">Tubulin-folding protein; involved in the early step of the tubulin folding pathway.</text>
</comment>
<evidence type="ECO:0000256" key="6">
    <source>
        <dbReference type="RuleBase" id="RU364030"/>
    </source>
</evidence>
<dbReference type="GO" id="GO:0005874">
    <property type="term" value="C:microtubule"/>
    <property type="evidence" value="ECO:0007669"/>
    <property type="project" value="UniProtKB-KW"/>
</dbReference>
<keyword evidence="4 6" id="KW-0143">Chaperone</keyword>
<dbReference type="InterPro" id="IPR004226">
    <property type="entry name" value="TBCA"/>
</dbReference>
<dbReference type="GO" id="GO:0048487">
    <property type="term" value="F:beta-tubulin binding"/>
    <property type="evidence" value="ECO:0007669"/>
    <property type="project" value="InterPro"/>
</dbReference>
<dbReference type="GO" id="GO:0007021">
    <property type="term" value="P:tubulin complex assembly"/>
    <property type="evidence" value="ECO:0007669"/>
    <property type="project" value="UniProtKB-UniRule"/>
</dbReference>
<evidence type="ECO:0000256" key="5">
    <source>
        <dbReference type="ARBA" id="ARBA00026055"/>
    </source>
</evidence>
<protein>
    <recommendedName>
        <fullName evidence="3 6">Tubulin-specific chaperone A</fullName>
    </recommendedName>
</protein>
<sequence length="113" mass="13272">MALEKQVALQLKVIERLTKDYEVDLKEYSECQERLLIAKRDDADSYQKIQMQRLFEEAENMVKFSRKRLQEAVDQLTKTTESENFSNEIKGELLPKVTETLNNAQNAMNRSQN</sequence>
<comment type="subunit">
    <text evidence="5 6">Supercomplex made of cofactors A to E. Cofactors A and D function by capturing and stabilizing tubulin in a quasi-native conformation. Cofactor E binds to the cofactor D-tubulin complex; interaction with cofactor C then causes the release of tubulin polypeptides that are committed to the native state.</text>
</comment>
<evidence type="ECO:0000256" key="4">
    <source>
        <dbReference type="ARBA" id="ARBA00023186"/>
    </source>
</evidence>
<keyword evidence="6" id="KW-0963">Cytoplasm</keyword>
<evidence type="ECO:0000256" key="2">
    <source>
        <dbReference type="ARBA" id="ARBA00006806"/>
    </source>
</evidence>
<dbReference type="EMBL" id="KL367586">
    <property type="protein sequence ID" value="KFD62838.1"/>
    <property type="molecule type" value="Genomic_DNA"/>
</dbReference>
<keyword evidence="6" id="KW-0206">Cytoskeleton</keyword>
<dbReference type="Gene3D" id="1.20.58.90">
    <property type="match status" value="1"/>
</dbReference>
<dbReference type="Pfam" id="PF02970">
    <property type="entry name" value="TBCA"/>
    <property type="match status" value="1"/>
</dbReference>
<gene>
    <name evidence="7" type="ORF">M514_24959</name>
</gene>
<dbReference type="AlphaFoldDB" id="A0A085N042"/>
<accession>A0A085N042</accession>
<name>A0A085N042_9BILA</name>
<dbReference type="GO" id="GO:0007023">
    <property type="term" value="P:post-chaperonin tubulin folding pathway"/>
    <property type="evidence" value="ECO:0007669"/>
    <property type="project" value="UniProtKB-UniRule"/>
</dbReference>
<evidence type="ECO:0000313" key="7">
    <source>
        <dbReference type="EMBL" id="KFD62838.1"/>
    </source>
</evidence>
<organism evidence="7">
    <name type="scientific">Trichuris suis</name>
    <name type="common">pig whipworm</name>
    <dbReference type="NCBI Taxonomy" id="68888"/>
    <lineage>
        <taxon>Eukaryota</taxon>
        <taxon>Metazoa</taxon>
        <taxon>Ecdysozoa</taxon>
        <taxon>Nematoda</taxon>
        <taxon>Enoplea</taxon>
        <taxon>Dorylaimia</taxon>
        <taxon>Trichinellida</taxon>
        <taxon>Trichuridae</taxon>
        <taxon>Trichuris</taxon>
    </lineage>
</organism>
<dbReference type="Proteomes" id="UP000030758">
    <property type="component" value="Unassembled WGS sequence"/>
</dbReference>
<keyword evidence="6" id="KW-0493">Microtubule</keyword>
<dbReference type="InterPro" id="IPR036126">
    <property type="entry name" value="TBCA_sf"/>
</dbReference>